<feature type="binding site" evidence="4">
    <location>
        <position position="64"/>
    </location>
    <ligand>
        <name>substrate</name>
    </ligand>
</feature>
<keyword evidence="5" id="KW-0460">Magnesium</keyword>
<dbReference type="Proteomes" id="UP000238823">
    <property type="component" value="Unassembled WGS sequence"/>
</dbReference>
<dbReference type="InterPro" id="IPR024185">
    <property type="entry name" value="FTHF_cligase-like_sf"/>
</dbReference>
<keyword evidence="6" id="KW-0436">Ligase</keyword>
<comment type="caution">
    <text evidence="6">The sequence shown here is derived from an EMBL/GenBank/DDBJ whole genome shotgun (WGS) entry which is preliminary data.</text>
</comment>
<dbReference type="InterPro" id="IPR002698">
    <property type="entry name" value="FTHF_cligase"/>
</dbReference>
<feature type="binding site" evidence="4">
    <location>
        <begin position="13"/>
        <end position="17"/>
    </location>
    <ligand>
        <name>ATP</name>
        <dbReference type="ChEBI" id="CHEBI:30616"/>
    </ligand>
</feature>
<dbReference type="InterPro" id="IPR037171">
    <property type="entry name" value="NagB/RpiA_transferase-like"/>
</dbReference>
<organism evidence="6 7">
    <name type="scientific">Enhygromyxa salina</name>
    <dbReference type="NCBI Taxonomy" id="215803"/>
    <lineage>
        <taxon>Bacteria</taxon>
        <taxon>Pseudomonadati</taxon>
        <taxon>Myxococcota</taxon>
        <taxon>Polyangia</taxon>
        <taxon>Nannocystales</taxon>
        <taxon>Nannocystaceae</taxon>
        <taxon>Enhygromyxa</taxon>
    </lineage>
</organism>
<evidence type="ECO:0000256" key="2">
    <source>
        <dbReference type="ARBA" id="ARBA00022741"/>
    </source>
</evidence>
<dbReference type="Pfam" id="PF01812">
    <property type="entry name" value="5-FTHF_cyc-lig"/>
    <property type="match status" value="1"/>
</dbReference>
<dbReference type="AlphaFoldDB" id="A0A2S9YM21"/>
<gene>
    <name evidence="6" type="ORF">ENSA7_41770</name>
</gene>
<name>A0A2S9YM21_9BACT</name>
<evidence type="ECO:0000256" key="4">
    <source>
        <dbReference type="PIRSR" id="PIRSR006806-1"/>
    </source>
</evidence>
<evidence type="ECO:0000256" key="3">
    <source>
        <dbReference type="ARBA" id="ARBA00022840"/>
    </source>
</evidence>
<comment type="catalytic activity">
    <reaction evidence="5">
        <text>(6S)-5-formyl-5,6,7,8-tetrahydrofolate + ATP = (6R)-5,10-methenyltetrahydrofolate + ADP + phosphate</text>
        <dbReference type="Rhea" id="RHEA:10488"/>
        <dbReference type="ChEBI" id="CHEBI:30616"/>
        <dbReference type="ChEBI" id="CHEBI:43474"/>
        <dbReference type="ChEBI" id="CHEBI:57455"/>
        <dbReference type="ChEBI" id="CHEBI:57457"/>
        <dbReference type="ChEBI" id="CHEBI:456216"/>
        <dbReference type="EC" id="6.3.3.2"/>
    </reaction>
</comment>
<dbReference type="GO" id="GO:0009396">
    <property type="term" value="P:folic acid-containing compound biosynthetic process"/>
    <property type="evidence" value="ECO:0007669"/>
    <property type="project" value="TreeGrafter"/>
</dbReference>
<comment type="cofactor">
    <cofactor evidence="5">
        <name>Mg(2+)</name>
        <dbReference type="ChEBI" id="CHEBI:18420"/>
    </cofactor>
</comment>
<dbReference type="GO" id="GO:0046872">
    <property type="term" value="F:metal ion binding"/>
    <property type="evidence" value="ECO:0007669"/>
    <property type="project" value="UniProtKB-KW"/>
</dbReference>
<dbReference type="Gene3D" id="3.40.50.10420">
    <property type="entry name" value="NagB/RpiA/CoA transferase-like"/>
    <property type="match status" value="1"/>
</dbReference>
<reference evidence="6 7" key="1">
    <citation type="submission" date="2018-03" db="EMBL/GenBank/DDBJ databases">
        <title>Draft Genome Sequences of the Obligatory Marine Myxobacteria Enhygromyxa salina SWB007.</title>
        <authorList>
            <person name="Poehlein A."/>
            <person name="Moghaddam J.A."/>
            <person name="Harms H."/>
            <person name="Alanjari M."/>
            <person name="Koenig G.M."/>
            <person name="Daniel R."/>
            <person name="Schaeberle T.F."/>
        </authorList>
    </citation>
    <scope>NUCLEOTIDE SEQUENCE [LARGE SCALE GENOMIC DNA]</scope>
    <source>
        <strain evidence="6 7">SWB007</strain>
    </source>
</reference>
<sequence length="198" mass="22168">MTTMQPLKITQAKQRLRQEMAERAAAIPPESRAAAQDQLLGRMRALPELQAARGVLVCLSFGDEPETRPLIQALVDAGTPVYLPRADPRDRQLHAHAWPCELHELRFGLQQPARASPQLDDAQIMERIDVAIILGLAFDRHGVRLGHGSGYVDRFLARYPVYAIGMSFKVQVVDELPRARHDVPMSMIVTEHQVLRGV</sequence>
<proteinExistence type="inferred from homology"/>
<feature type="binding site" evidence="4">
    <location>
        <position position="59"/>
    </location>
    <ligand>
        <name>substrate</name>
    </ligand>
</feature>
<keyword evidence="5" id="KW-0479">Metal-binding</keyword>
<dbReference type="SUPFAM" id="SSF100950">
    <property type="entry name" value="NagB/RpiA/CoA transferase-like"/>
    <property type="match status" value="1"/>
</dbReference>
<dbReference type="PANTHER" id="PTHR23407:SF1">
    <property type="entry name" value="5-FORMYLTETRAHYDROFOLATE CYCLO-LIGASE"/>
    <property type="match status" value="1"/>
</dbReference>
<dbReference type="EMBL" id="PVNL01000083">
    <property type="protein sequence ID" value="PRQ06143.1"/>
    <property type="molecule type" value="Genomic_DNA"/>
</dbReference>
<dbReference type="PIRSF" id="PIRSF006806">
    <property type="entry name" value="FTHF_cligase"/>
    <property type="match status" value="1"/>
</dbReference>
<keyword evidence="3 4" id="KW-0067">ATP-binding</keyword>
<comment type="similarity">
    <text evidence="1 5">Belongs to the 5-formyltetrahydrofolate cyclo-ligase family.</text>
</comment>
<dbReference type="GO" id="GO:0030272">
    <property type="term" value="F:5-formyltetrahydrofolate cyclo-ligase activity"/>
    <property type="evidence" value="ECO:0007669"/>
    <property type="project" value="UniProtKB-EC"/>
</dbReference>
<evidence type="ECO:0000256" key="5">
    <source>
        <dbReference type="RuleBase" id="RU361279"/>
    </source>
</evidence>
<evidence type="ECO:0000313" key="6">
    <source>
        <dbReference type="EMBL" id="PRQ06143.1"/>
    </source>
</evidence>
<dbReference type="GO" id="GO:0005524">
    <property type="term" value="F:ATP binding"/>
    <property type="evidence" value="ECO:0007669"/>
    <property type="project" value="UniProtKB-KW"/>
</dbReference>
<dbReference type="PANTHER" id="PTHR23407">
    <property type="entry name" value="ATPASE INHIBITOR/5-FORMYLTETRAHYDROFOLATE CYCLO-LIGASE"/>
    <property type="match status" value="1"/>
</dbReference>
<dbReference type="OrthoDB" id="9801938at2"/>
<dbReference type="NCBIfam" id="TIGR02727">
    <property type="entry name" value="MTHFS_bact"/>
    <property type="match status" value="1"/>
</dbReference>
<keyword evidence="2 4" id="KW-0547">Nucleotide-binding</keyword>
<evidence type="ECO:0000256" key="1">
    <source>
        <dbReference type="ARBA" id="ARBA00010638"/>
    </source>
</evidence>
<accession>A0A2S9YM21</accession>
<dbReference type="EC" id="6.3.3.2" evidence="5"/>
<evidence type="ECO:0000313" key="7">
    <source>
        <dbReference type="Proteomes" id="UP000238823"/>
    </source>
</evidence>
<dbReference type="GO" id="GO:0035999">
    <property type="term" value="P:tetrahydrofolate interconversion"/>
    <property type="evidence" value="ECO:0007669"/>
    <property type="project" value="TreeGrafter"/>
</dbReference>
<protein>
    <recommendedName>
        <fullName evidence="5">5-formyltetrahydrofolate cyclo-ligase</fullName>
        <ecNumber evidence="5">6.3.3.2</ecNumber>
    </recommendedName>
</protein>